<evidence type="ECO:0000313" key="2">
    <source>
        <dbReference type="Proteomes" id="UP001221898"/>
    </source>
</evidence>
<dbReference type="AlphaFoldDB" id="A0AAD7SI12"/>
<evidence type="ECO:0000313" key="1">
    <source>
        <dbReference type="EMBL" id="KAJ8403025.1"/>
    </source>
</evidence>
<organism evidence="1 2">
    <name type="scientific">Aldrovandia affinis</name>
    <dbReference type="NCBI Taxonomy" id="143900"/>
    <lineage>
        <taxon>Eukaryota</taxon>
        <taxon>Metazoa</taxon>
        <taxon>Chordata</taxon>
        <taxon>Craniata</taxon>
        <taxon>Vertebrata</taxon>
        <taxon>Euteleostomi</taxon>
        <taxon>Actinopterygii</taxon>
        <taxon>Neopterygii</taxon>
        <taxon>Teleostei</taxon>
        <taxon>Notacanthiformes</taxon>
        <taxon>Halosauridae</taxon>
        <taxon>Aldrovandia</taxon>
    </lineage>
</organism>
<protein>
    <submittedName>
        <fullName evidence="1">Uncharacterized protein</fullName>
    </submittedName>
</protein>
<reference evidence="1" key="1">
    <citation type="journal article" date="2023" name="Science">
        <title>Genome structures resolve the early diversification of teleost fishes.</title>
        <authorList>
            <person name="Parey E."/>
            <person name="Louis A."/>
            <person name="Montfort J."/>
            <person name="Bouchez O."/>
            <person name="Roques C."/>
            <person name="Iampietro C."/>
            <person name="Lluch J."/>
            <person name="Castinel A."/>
            <person name="Donnadieu C."/>
            <person name="Desvignes T."/>
            <person name="Floi Bucao C."/>
            <person name="Jouanno E."/>
            <person name="Wen M."/>
            <person name="Mejri S."/>
            <person name="Dirks R."/>
            <person name="Jansen H."/>
            <person name="Henkel C."/>
            <person name="Chen W.J."/>
            <person name="Zahm M."/>
            <person name="Cabau C."/>
            <person name="Klopp C."/>
            <person name="Thompson A.W."/>
            <person name="Robinson-Rechavi M."/>
            <person name="Braasch I."/>
            <person name="Lecointre G."/>
            <person name="Bobe J."/>
            <person name="Postlethwait J.H."/>
            <person name="Berthelot C."/>
            <person name="Roest Crollius H."/>
            <person name="Guiguen Y."/>
        </authorList>
    </citation>
    <scope>NUCLEOTIDE SEQUENCE</scope>
    <source>
        <strain evidence="1">NC1722</strain>
    </source>
</reference>
<sequence>MRGRLRAKGLKTGRGRSALLRFPAEWHAAPSRQIRTVSSAQVCRGRTSETNFAVDLNSPPRYANRCDAPLGSPAEKLAFHQVRQTSCNAPPASRLMPCLPLKRYRASVYSLRGGGRTDRSVTQCVLYKCRGCAHHLHSPWLGGIRLPYGDK</sequence>
<dbReference type="EMBL" id="JAINUG010000060">
    <property type="protein sequence ID" value="KAJ8403025.1"/>
    <property type="molecule type" value="Genomic_DNA"/>
</dbReference>
<name>A0AAD7SI12_9TELE</name>
<accession>A0AAD7SI12</accession>
<dbReference type="Proteomes" id="UP001221898">
    <property type="component" value="Unassembled WGS sequence"/>
</dbReference>
<proteinExistence type="predicted"/>
<comment type="caution">
    <text evidence="1">The sequence shown here is derived from an EMBL/GenBank/DDBJ whole genome shotgun (WGS) entry which is preliminary data.</text>
</comment>
<keyword evidence="2" id="KW-1185">Reference proteome</keyword>
<gene>
    <name evidence="1" type="ORF">AAFF_G00359410</name>
</gene>